<dbReference type="PANTHER" id="PTHR10196:SF93">
    <property type="entry name" value="L-RHAMNULOKINASE"/>
    <property type="match status" value="1"/>
</dbReference>
<dbReference type="RefSeq" id="WP_286218532.1">
    <property type="nucleotide sequence ID" value="NZ_AP027729.1"/>
</dbReference>
<evidence type="ECO:0000259" key="10">
    <source>
        <dbReference type="Pfam" id="PF02782"/>
    </source>
</evidence>
<evidence type="ECO:0000256" key="8">
    <source>
        <dbReference type="SAM" id="MobiDB-lite"/>
    </source>
</evidence>
<dbReference type="InterPro" id="IPR043129">
    <property type="entry name" value="ATPase_NBD"/>
</dbReference>
<dbReference type="InterPro" id="IPR013449">
    <property type="entry name" value="Rhamnulokinase"/>
</dbReference>
<gene>
    <name evidence="11" type="ORF">GCM10025865_06660</name>
</gene>
<dbReference type="GO" id="GO:0016301">
    <property type="term" value="F:kinase activity"/>
    <property type="evidence" value="ECO:0007669"/>
    <property type="project" value="UniProtKB-KW"/>
</dbReference>
<feature type="domain" description="Carbohydrate kinase FGGY C-terminal" evidence="10">
    <location>
        <begin position="307"/>
        <end position="500"/>
    </location>
</feature>
<dbReference type="Pfam" id="PF00370">
    <property type="entry name" value="FGGY_N"/>
    <property type="match status" value="1"/>
</dbReference>
<dbReference type="Gene3D" id="3.30.420.40">
    <property type="match status" value="2"/>
</dbReference>
<keyword evidence="2" id="KW-0808">Transferase</keyword>
<keyword evidence="7" id="KW-0684">Rhamnose metabolism</keyword>
<feature type="region of interest" description="Disordered" evidence="8">
    <location>
        <begin position="1"/>
        <end position="24"/>
    </location>
</feature>
<keyword evidence="6" id="KW-1015">Disulfide bond</keyword>
<evidence type="ECO:0000313" key="11">
    <source>
        <dbReference type="EMBL" id="BDZ41367.1"/>
    </source>
</evidence>
<keyword evidence="5" id="KW-0067">ATP-binding</keyword>
<proteinExistence type="inferred from homology"/>
<feature type="domain" description="Carbohydrate kinase FGGY N-terminal" evidence="9">
    <location>
        <begin position="85"/>
        <end position="298"/>
    </location>
</feature>
<evidence type="ECO:0000256" key="4">
    <source>
        <dbReference type="ARBA" id="ARBA00022777"/>
    </source>
</evidence>
<dbReference type="SUPFAM" id="SSF53067">
    <property type="entry name" value="Actin-like ATPase domain"/>
    <property type="match status" value="2"/>
</dbReference>
<dbReference type="Proteomes" id="UP001321475">
    <property type="component" value="Chromosome"/>
</dbReference>
<evidence type="ECO:0000256" key="5">
    <source>
        <dbReference type="ARBA" id="ARBA00022840"/>
    </source>
</evidence>
<reference evidence="12" key="1">
    <citation type="journal article" date="2019" name="Int. J. Syst. Evol. Microbiol.">
        <title>The Global Catalogue of Microorganisms (GCM) 10K type strain sequencing project: providing services to taxonomists for standard genome sequencing and annotation.</title>
        <authorList>
            <consortium name="The Broad Institute Genomics Platform"/>
            <consortium name="The Broad Institute Genome Sequencing Center for Infectious Disease"/>
            <person name="Wu L."/>
            <person name="Ma J."/>
        </authorList>
    </citation>
    <scope>NUCLEOTIDE SEQUENCE [LARGE SCALE GENOMIC DNA]</scope>
    <source>
        <strain evidence="12">NBRC 108565</strain>
    </source>
</reference>
<protein>
    <submittedName>
        <fullName evidence="11">Carbohydrate kinase</fullName>
    </submittedName>
</protein>
<evidence type="ECO:0000256" key="3">
    <source>
        <dbReference type="ARBA" id="ARBA00022741"/>
    </source>
</evidence>
<keyword evidence="4 11" id="KW-0418">Kinase</keyword>
<comment type="similarity">
    <text evidence="1">Belongs to the FGGY kinase family.</text>
</comment>
<dbReference type="InterPro" id="IPR018484">
    <property type="entry name" value="FGGY_N"/>
</dbReference>
<dbReference type="CDD" id="cd07771">
    <property type="entry name" value="ASKHA_NBD_FGGY_RhaB-like"/>
    <property type="match status" value="1"/>
</dbReference>
<sequence length="527" mass="54169">MTDHDDVPGGQDLPAGARGPARAADETVAADEAVAPVAAVAAVDLGATSGRVMLALLHGDPGRERVELEEVARFANGPVEVPEGDGAALHWDLLHLWRGVLDGLRAAGVAAAARGLDLGAIGIDSWAVDYGLTGADGALLGNPRCYRDPRLEGVAEKVLDTLGAEAHYRVNGLQTQPFNTEFQLVAGAQDAVWPLATSVRLIPDLLASWLTGRVVAEVTNASTTGLVDATTRQWSPTVIDGLVRAYPALGDLRGRLADLVEPGDVVGHLTGRVRSLTGLGAVPVVAVGTHDTASAVVGVPAADDRFAYVSSGTWSLVGVELDAPVLTQASREANVTNELGVDGTVRYLKNVMGLWVLSETLRTWRESGRDVSLAEALAAAETAEPGRTVVDVDGPQFLAPGDMSARLAEAARASGQPVPDGVGQVVRCVLDSLAAAYARAVDQVTELSGRGSDAVTAIHVVGGGSQNALLCRLTAEATGLPVVAGPTEGAALGNAVVAARGVGLLTGTLTDLRGVVRRSSTLVTYEP</sequence>
<evidence type="ECO:0000256" key="1">
    <source>
        <dbReference type="ARBA" id="ARBA00009156"/>
    </source>
</evidence>
<name>A0ABN6X9G9_9CELL</name>
<accession>A0ABN6X9G9</accession>
<dbReference type="PANTHER" id="PTHR10196">
    <property type="entry name" value="SUGAR KINASE"/>
    <property type="match status" value="1"/>
</dbReference>
<feature type="compositionally biased region" description="Low complexity" evidence="8">
    <location>
        <begin position="14"/>
        <end position="24"/>
    </location>
</feature>
<evidence type="ECO:0000256" key="6">
    <source>
        <dbReference type="ARBA" id="ARBA00023157"/>
    </source>
</evidence>
<evidence type="ECO:0000256" key="2">
    <source>
        <dbReference type="ARBA" id="ARBA00022679"/>
    </source>
</evidence>
<keyword evidence="3" id="KW-0547">Nucleotide-binding</keyword>
<evidence type="ECO:0000313" key="12">
    <source>
        <dbReference type="Proteomes" id="UP001321475"/>
    </source>
</evidence>
<evidence type="ECO:0000259" key="9">
    <source>
        <dbReference type="Pfam" id="PF00370"/>
    </source>
</evidence>
<dbReference type="Pfam" id="PF02782">
    <property type="entry name" value="FGGY_C"/>
    <property type="match status" value="1"/>
</dbReference>
<dbReference type="EMBL" id="AP027729">
    <property type="protein sequence ID" value="BDZ41367.1"/>
    <property type="molecule type" value="Genomic_DNA"/>
</dbReference>
<dbReference type="InterPro" id="IPR018485">
    <property type="entry name" value="FGGY_C"/>
</dbReference>
<keyword evidence="12" id="KW-1185">Reference proteome</keyword>
<evidence type="ECO:0000256" key="7">
    <source>
        <dbReference type="ARBA" id="ARBA00023308"/>
    </source>
</evidence>
<organism evidence="11 12">
    <name type="scientific">Paraoerskovia sediminicola</name>
    <dbReference type="NCBI Taxonomy" id="1138587"/>
    <lineage>
        <taxon>Bacteria</taxon>
        <taxon>Bacillati</taxon>
        <taxon>Actinomycetota</taxon>
        <taxon>Actinomycetes</taxon>
        <taxon>Micrococcales</taxon>
        <taxon>Cellulomonadaceae</taxon>
        <taxon>Paraoerskovia</taxon>
    </lineage>
</organism>